<evidence type="ECO:0000256" key="1">
    <source>
        <dbReference type="SAM" id="MobiDB-lite"/>
    </source>
</evidence>
<keyword evidence="3" id="KW-1185">Reference proteome</keyword>
<sequence>MDFSKAERDAALEDIAVDLHLDTPAVDAHHTIATQMWGHIKALEYTTGRLLAVGRDAEILAGSPPGAPRTLDGLTTDSDSPLPKDIADQILLSGNLPEATQWPHHDLNLEPVDASTVEAAGFDTADVVIANLPYADTRALTRDRQIDIAMAHHGLIRQALTWLRPGGLLVALAHRQLLDGTDAQPRRSIAKHADLIAASRLPASALRQAPLLDSPVDLLMLRRREPGHPPSGLPFIRRTPVRVHAHPDMLINECYAVAPWAVLGDIVPDPVQPGMTTATPFGGAFGVDLGDVLHDQTTIAIDFKLHAQVRPTPRPEPLPSPADQSRGPAPDTGGPAL</sequence>
<dbReference type="Proteomes" id="UP001183585">
    <property type="component" value="Unassembled WGS sequence"/>
</dbReference>
<dbReference type="InterPro" id="IPR029063">
    <property type="entry name" value="SAM-dependent_MTases_sf"/>
</dbReference>
<dbReference type="RefSeq" id="WP_274997475.1">
    <property type="nucleotide sequence ID" value="NZ_JAJQQP010000016.1"/>
</dbReference>
<feature type="region of interest" description="Disordered" evidence="1">
    <location>
        <begin position="307"/>
        <end position="337"/>
    </location>
</feature>
<proteinExistence type="predicted"/>
<accession>A0ABU2CIW6</accession>
<evidence type="ECO:0000313" key="2">
    <source>
        <dbReference type="EMBL" id="MDR7381269.1"/>
    </source>
</evidence>
<organism evidence="2 3">
    <name type="scientific">Promicromonospora iranensis</name>
    <dbReference type="NCBI Taxonomy" id="1105144"/>
    <lineage>
        <taxon>Bacteria</taxon>
        <taxon>Bacillati</taxon>
        <taxon>Actinomycetota</taxon>
        <taxon>Actinomycetes</taxon>
        <taxon>Micrococcales</taxon>
        <taxon>Promicromonosporaceae</taxon>
        <taxon>Promicromonospora</taxon>
    </lineage>
</organism>
<evidence type="ECO:0000313" key="3">
    <source>
        <dbReference type="Proteomes" id="UP001183585"/>
    </source>
</evidence>
<dbReference type="Gene3D" id="3.40.50.150">
    <property type="entry name" value="Vaccinia Virus protein VP39"/>
    <property type="match status" value="1"/>
</dbReference>
<gene>
    <name evidence="2" type="ORF">J2S48_000784</name>
</gene>
<reference evidence="2 3" key="1">
    <citation type="submission" date="2023-07" db="EMBL/GenBank/DDBJ databases">
        <title>Sequencing the genomes of 1000 actinobacteria strains.</title>
        <authorList>
            <person name="Klenk H.-P."/>
        </authorList>
    </citation>
    <scope>NUCLEOTIDE SEQUENCE [LARGE SCALE GENOMIC DNA]</scope>
    <source>
        <strain evidence="2 3">DSM 45554</strain>
    </source>
</reference>
<dbReference type="SUPFAM" id="SSF53335">
    <property type="entry name" value="S-adenosyl-L-methionine-dependent methyltransferases"/>
    <property type="match status" value="1"/>
</dbReference>
<evidence type="ECO:0008006" key="4">
    <source>
        <dbReference type="Google" id="ProtNLM"/>
    </source>
</evidence>
<protein>
    <recommendedName>
        <fullName evidence="4">Methyltransferase family protein</fullName>
    </recommendedName>
</protein>
<dbReference type="EMBL" id="JAVDYE010000001">
    <property type="protein sequence ID" value="MDR7381269.1"/>
    <property type="molecule type" value="Genomic_DNA"/>
</dbReference>
<comment type="caution">
    <text evidence="2">The sequence shown here is derived from an EMBL/GenBank/DDBJ whole genome shotgun (WGS) entry which is preliminary data.</text>
</comment>
<name>A0ABU2CIW6_9MICO</name>